<sequence length="479" mass="48882">MNGREGAGLHRSRKKVLNNLDTSRVEQGVTVVNTGETCRLVVCGPDRQIELAVPAGVVLADLLPALLHHLGEDLADTGLAHGGWVLQRLGESPLDEDSSVTDLGLRDGDTVHLRPRSEQIPPVSFDDLIDGIAAGSRSRSGLWRPEMGHWAAWAALALLLPVGLVAVALPGPELPRAITAAVAAVICVIGAAAAGRMAGERQAAAIIAVAGIGFGALAGLILPGSFGGPALFAASVTAGAVAVVTAAAVGWGGPVVAGFLASVLLIAGGAAVEAFTGLSAPGLVAVAGTLLAVMVPLTAFRLAGQRLTPLPTQPEHLQQDIDPEPSEQVLHGAARTDRYMTALYAGLAVPVAVSLVLLARESGWAPAALVLVTAAARLTAARTMTSAWHRLAQAVPAAAGLVTLAGYALAAVEWRLLAVPLVLALAVVVIVLGRKVPGRRLMPYWGRVGDILQLLTTVAMVPVLLAVLGVYGFARALGG</sequence>
<dbReference type="InterPro" id="IPR044049">
    <property type="entry name" value="EccD_transm"/>
</dbReference>
<dbReference type="InterPro" id="IPR024962">
    <property type="entry name" value="YukD-like"/>
</dbReference>
<evidence type="ECO:0000256" key="5">
    <source>
        <dbReference type="ARBA" id="ARBA00022989"/>
    </source>
</evidence>
<keyword evidence="10" id="KW-1185">Reference proteome</keyword>
<keyword evidence="3" id="KW-1003">Cell membrane</keyword>
<reference evidence="9" key="1">
    <citation type="submission" date="2021-01" db="EMBL/GenBank/DDBJ databases">
        <title>Whole genome shotgun sequence of Actinoplanes tereljensis NBRC 105297.</title>
        <authorList>
            <person name="Komaki H."/>
            <person name="Tamura T."/>
        </authorList>
    </citation>
    <scope>NUCLEOTIDE SEQUENCE</scope>
    <source>
        <strain evidence="9">NBRC 105297</strain>
    </source>
</reference>
<evidence type="ECO:0000256" key="7">
    <source>
        <dbReference type="SAM" id="Phobius"/>
    </source>
</evidence>
<feature type="transmembrane region" description="Helical" evidence="7">
    <location>
        <begin position="150"/>
        <end position="171"/>
    </location>
</feature>
<dbReference type="Gene3D" id="3.10.20.90">
    <property type="entry name" value="Phosphatidylinositol 3-kinase Catalytic Subunit, Chain A, domain 1"/>
    <property type="match status" value="1"/>
</dbReference>
<organism evidence="9 10">
    <name type="scientific">Paractinoplanes tereljensis</name>
    <dbReference type="NCBI Taxonomy" id="571912"/>
    <lineage>
        <taxon>Bacteria</taxon>
        <taxon>Bacillati</taxon>
        <taxon>Actinomycetota</taxon>
        <taxon>Actinomycetes</taxon>
        <taxon>Micromonosporales</taxon>
        <taxon>Micromonosporaceae</taxon>
        <taxon>Paractinoplanes</taxon>
    </lineage>
</organism>
<evidence type="ECO:0000256" key="1">
    <source>
        <dbReference type="ARBA" id="ARBA00004651"/>
    </source>
</evidence>
<evidence type="ECO:0000256" key="6">
    <source>
        <dbReference type="ARBA" id="ARBA00023136"/>
    </source>
</evidence>
<dbReference type="PIRSF" id="PIRSF017804">
    <property type="entry name" value="Secretion_EccD1"/>
    <property type="match status" value="1"/>
</dbReference>
<feature type="transmembrane region" description="Helical" evidence="7">
    <location>
        <begin position="256"/>
        <end position="276"/>
    </location>
</feature>
<feature type="transmembrane region" description="Helical" evidence="7">
    <location>
        <begin position="203"/>
        <end position="224"/>
    </location>
</feature>
<proteinExistence type="inferred from homology"/>
<feature type="domain" description="EccD-like transmembrane" evidence="8">
    <location>
        <begin position="149"/>
        <end position="477"/>
    </location>
</feature>
<keyword evidence="6 7" id="KW-0472">Membrane</keyword>
<feature type="transmembrane region" description="Helical" evidence="7">
    <location>
        <begin position="230"/>
        <end position="249"/>
    </location>
</feature>
<dbReference type="AlphaFoldDB" id="A0A919NXR4"/>
<feature type="transmembrane region" description="Helical" evidence="7">
    <location>
        <begin position="282"/>
        <end position="303"/>
    </location>
</feature>
<evidence type="ECO:0000313" key="9">
    <source>
        <dbReference type="EMBL" id="GIF25622.1"/>
    </source>
</evidence>
<dbReference type="EMBL" id="BOMY01000053">
    <property type="protein sequence ID" value="GIF25622.1"/>
    <property type="molecule type" value="Genomic_DNA"/>
</dbReference>
<evidence type="ECO:0000256" key="3">
    <source>
        <dbReference type="ARBA" id="ARBA00022475"/>
    </source>
</evidence>
<dbReference type="NCBIfam" id="TIGR03920">
    <property type="entry name" value="T7SS_EccD"/>
    <property type="match status" value="1"/>
</dbReference>
<dbReference type="Pfam" id="PF08817">
    <property type="entry name" value="YukD"/>
    <property type="match status" value="1"/>
</dbReference>
<feature type="transmembrane region" description="Helical" evidence="7">
    <location>
        <begin position="364"/>
        <end position="380"/>
    </location>
</feature>
<dbReference type="Proteomes" id="UP000623608">
    <property type="component" value="Unassembled WGS sequence"/>
</dbReference>
<comment type="similarity">
    <text evidence="2">Belongs to the EccD/Snm4 family.</text>
</comment>
<evidence type="ECO:0000256" key="4">
    <source>
        <dbReference type="ARBA" id="ARBA00022692"/>
    </source>
</evidence>
<feature type="transmembrane region" description="Helical" evidence="7">
    <location>
        <begin position="454"/>
        <end position="474"/>
    </location>
</feature>
<evidence type="ECO:0000313" key="10">
    <source>
        <dbReference type="Proteomes" id="UP000623608"/>
    </source>
</evidence>
<feature type="transmembrane region" description="Helical" evidence="7">
    <location>
        <begin position="177"/>
        <end position="196"/>
    </location>
</feature>
<keyword evidence="5 7" id="KW-1133">Transmembrane helix</keyword>
<keyword evidence="4 7" id="KW-0812">Transmembrane</keyword>
<accession>A0A919NXR4</accession>
<comment type="subcellular location">
    <subcellularLocation>
        <location evidence="1">Cell membrane</location>
        <topology evidence="1">Multi-pass membrane protein</topology>
    </subcellularLocation>
</comment>
<evidence type="ECO:0000256" key="2">
    <source>
        <dbReference type="ARBA" id="ARBA00006162"/>
    </source>
</evidence>
<feature type="transmembrane region" description="Helical" evidence="7">
    <location>
        <begin position="392"/>
        <end position="410"/>
    </location>
</feature>
<dbReference type="InterPro" id="IPR006707">
    <property type="entry name" value="T7SS_EccD"/>
</dbReference>
<dbReference type="Pfam" id="PF19053">
    <property type="entry name" value="EccD"/>
    <property type="match status" value="1"/>
</dbReference>
<comment type="caution">
    <text evidence="9">The sequence shown here is derived from an EMBL/GenBank/DDBJ whole genome shotgun (WGS) entry which is preliminary data.</text>
</comment>
<dbReference type="GO" id="GO:0005886">
    <property type="term" value="C:plasma membrane"/>
    <property type="evidence" value="ECO:0007669"/>
    <property type="project" value="UniProtKB-SubCell"/>
</dbReference>
<name>A0A919NXR4_9ACTN</name>
<protein>
    <recommendedName>
        <fullName evidence="8">EccD-like transmembrane domain-containing protein</fullName>
    </recommendedName>
</protein>
<evidence type="ECO:0000259" key="8">
    <source>
        <dbReference type="Pfam" id="PF19053"/>
    </source>
</evidence>
<feature type="transmembrane region" description="Helical" evidence="7">
    <location>
        <begin position="416"/>
        <end position="433"/>
    </location>
</feature>
<feature type="transmembrane region" description="Helical" evidence="7">
    <location>
        <begin position="339"/>
        <end position="358"/>
    </location>
</feature>
<gene>
    <name evidence="9" type="ORF">Ate02nite_83520</name>
</gene>